<gene>
    <name evidence="3" type="ORF">AK812_SmicGene15790</name>
</gene>
<feature type="transmembrane region" description="Helical" evidence="2">
    <location>
        <begin position="286"/>
        <end position="306"/>
    </location>
</feature>
<keyword evidence="2" id="KW-1133">Transmembrane helix</keyword>
<comment type="caution">
    <text evidence="3">The sequence shown here is derived from an EMBL/GenBank/DDBJ whole genome shotgun (WGS) entry which is preliminary data.</text>
</comment>
<dbReference type="OrthoDB" id="416407at2759"/>
<dbReference type="EMBL" id="LSRX01000291">
    <property type="protein sequence ID" value="OLQ01455.1"/>
    <property type="molecule type" value="Genomic_DNA"/>
</dbReference>
<evidence type="ECO:0000313" key="3">
    <source>
        <dbReference type="EMBL" id="OLQ01455.1"/>
    </source>
</evidence>
<feature type="transmembrane region" description="Helical" evidence="2">
    <location>
        <begin position="261"/>
        <end position="280"/>
    </location>
</feature>
<evidence type="ECO:0000313" key="4">
    <source>
        <dbReference type="Proteomes" id="UP000186817"/>
    </source>
</evidence>
<organism evidence="3 4">
    <name type="scientific">Symbiodinium microadriaticum</name>
    <name type="common">Dinoflagellate</name>
    <name type="synonym">Zooxanthella microadriatica</name>
    <dbReference type="NCBI Taxonomy" id="2951"/>
    <lineage>
        <taxon>Eukaryota</taxon>
        <taxon>Sar</taxon>
        <taxon>Alveolata</taxon>
        <taxon>Dinophyceae</taxon>
        <taxon>Suessiales</taxon>
        <taxon>Symbiodiniaceae</taxon>
        <taxon>Symbiodinium</taxon>
    </lineage>
</organism>
<protein>
    <submittedName>
        <fullName evidence="3">Uncharacterized protein</fullName>
    </submittedName>
</protein>
<feature type="transmembrane region" description="Helical" evidence="2">
    <location>
        <begin position="561"/>
        <end position="578"/>
    </location>
</feature>
<keyword evidence="2" id="KW-0472">Membrane</keyword>
<sequence>MEKSDESEQSMSAATATLRHMEYVVMTLDRMDEQMTDFRGIKASLARIERSLQTIPPDSGGRLRRPSNDSRMSMTSAARVEGEAMQSPKPDSDSSIYGLEAVRAEELCGRRRGSKRSTPSPKEKGPRKPAEVDVIGPRQASSPDSRPPESKKSGRKLSRSLSASAVLPDHAVDKIVPEPPKSVMPRAPTSPPAMCRRKSLDDLRQFHDAVIATPSWVAPASRRNSTETATALPPLGWFLLSLVGILDFFDGKKWRHLARCILGMQIVGLIGLVAAMSTWTGDFEDLEPLITTVLYFFGVVVGVLSLRRNKITCLLGPSEYLMDDYALESDFLADWRKVSKARLSQISGFFVLMVSSRVGALFLTEKEIFGKYKDIFGFDVLTVIAFTSMARCYCTACYCVLHVTAGLELAVDSFALRFFSTGDMEAAVRNWNIVQATLRQTSCKLSDFLVLLASSCMGSLIIFAYQVASLAISGERVSMENIIQWLGWLYSPLILFLYVLSTAAAVTEKVDRLAPLVNSWSFDGRETLDESRQYVVSYILHSRAGFYAGGIRITSANVQKLVYYFTAGSFGLLTRLLQS</sequence>
<keyword evidence="4" id="KW-1185">Reference proteome</keyword>
<dbReference type="Proteomes" id="UP000186817">
    <property type="component" value="Unassembled WGS sequence"/>
</dbReference>
<feature type="region of interest" description="Disordered" evidence="1">
    <location>
        <begin position="50"/>
        <end position="195"/>
    </location>
</feature>
<accession>A0A1Q9E1Z8</accession>
<dbReference type="OMA" id="MENIIQW"/>
<evidence type="ECO:0000256" key="1">
    <source>
        <dbReference type="SAM" id="MobiDB-lite"/>
    </source>
</evidence>
<keyword evidence="2" id="KW-0812">Transmembrane</keyword>
<reference evidence="3 4" key="1">
    <citation type="submission" date="2016-02" db="EMBL/GenBank/DDBJ databases">
        <title>Genome analysis of coral dinoflagellate symbionts highlights evolutionary adaptations to a symbiotic lifestyle.</title>
        <authorList>
            <person name="Aranda M."/>
            <person name="Li Y."/>
            <person name="Liew Y.J."/>
            <person name="Baumgarten S."/>
            <person name="Simakov O."/>
            <person name="Wilson M."/>
            <person name="Piel J."/>
            <person name="Ashoor H."/>
            <person name="Bougouffa S."/>
            <person name="Bajic V.B."/>
            <person name="Ryu T."/>
            <person name="Ravasi T."/>
            <person name="Bayer T."/>
            <person name="Micklem G."/>
            <person name="Kim H."/>
            <person name="Bhak J."/>
            <person name="Lajeunesse T.C."/>
            <person name="Voolstra C.R."/>
        </authorList>
    </citation>
    <scope>NUCLEOTIDE SEQUENCE [LARGE SCALE GENOMIC DNA]</scope>
    <source>
        <strain evidence="3 4">CCMP2467</strain>
    </source>
</reference>
<name>A0A1Q9E1Z8_SYMMI</name>
<dbReference type="AlphaFoldDB" id="A0A1Q9E1Z8"/>
<evidence type="ECO:0000256" key="2">
    <source>
        <dbReference type="SAM" id="Phobius"/>
    </source>
</evidence>
<feature type="transmembrane region" description="Helical" evidence="2">
    <location>
        <begin position="448"/>
        <end position="468"/>
    </location>
</feature>
<feature type="transmembrane region" description="Helical" evidence="2">
    <location>
        <begin position="488"/>
        <end position="506"/>
    </location>
</feature>
<proteinExistence type="predicted"/>
<feature type="compositionally biased region" description="Basic and acidic residues" evidence="1">
    <location>
        <begin position="121"/>
        <end position="131"/>
    </location>
</feature>